<protein>
    <submittedName>
        <fullName evidence="1">Histidine phosphatase family protein</fullName>
    </submittedName>
</protein>
<reference evidence="1 2" key="1">
    <citation type="submission" date="2018-07" db="EMBL/GenBank/DDBJ databases">
        <title>Modular assembly of carbohydrate-degrading microbial communities in the ocean.</title>
        <authorList>
            <person name="Enke T.N."/>
            <person name="Datta M.S."/>
            <person name="Schwartzman J.A."/>
            <person name="Cermak N."/>
            <person name="Schmitz D.A."/>
            <person name="Barrere J."/>
            <person name="Cordero O.X."/>
        </authorList>
    </citation>
    <scope>NUCLEOTIDE SEQUENCE [LARGE SCALE GENOMIC DNA]</scope>
    <source>
        <strain evidence="1 2">C3M10</strain>
    </source>
</reference>
<dbReference type="RefSeq" id="WP_113821481.1">
    <property type="nucleotide sequence ID" value="NZ_QOCE01000002.1"/>
</dbReference>
<dbReference type="AlphaFoldDB" id="A0A366XAV8"/>
<evidence type="ECO:0000313" key="2">
    <source>
        <dbReference type="Proteomes" id="UP000252706"/>
    </source>
</evidence>
<dbReference type="PANTHER" id="PTHR47623">
    <property type="entry name" value="OS09G0287300 PROTEIN"/>
    <property type="match status" value="1"/>
</dbReference>
<sequence>MTRTLILTRHAKSSWGDASLPDHSRPLNTRGKASAQAIGAWLKAQDHIPDQVLCSSSQRTRETWDLMNLEADAAYADALYHASSQQMMDVLCDASGNVVLMLGHNPGIADFARRLVRTLPAHPRYGDYPTCATAVIEFDISDWGSLQWHSGRVLNFVLPRELLE</sequence>
<dbReference type="InterPro" id="IPR013078">
    <property type="entry name" value="His_Pase_superF_clade-1"/>
</dbReference>
<dbReference type="SMART" id="SM00855">
    <property type="entry name" value="PGAM"/>
    <property type="match status" value="1"/>
</dbReference>
<dbReference type="EMBL" id="QOCE01000002">
    <property type="protein sequence ID" value="RBW62632.1"/>
    <property type="molecule type" value="Genomic_DNA"/>
</dbReference>
<comment type="caution">
    <text evidence="1">The sequence shown here is derived from an EMBL/GenBank/DDBJ whole genome shotgun (WGS) entry which is preliminary data.</text>
</comment>
<dbReference type="Proteomes" id="UP000252706">
    <property type="component" value="Unassembled WGS sequence"/>
</dbReference>
<dbReference type="Pfam" id="PF00300">
    <property type="entry name" value="His_Phos_1"/>
    <property type="match status" value="1"/>
</dbReference>
<organism evidence="1 2">
    <name type="scientific">Phaeobacter gallaeciensis</name>
    <dbReference type="NCBI Taxonomy" id="60890"/>
    <lineage>
        <taxon>Bacteria</taxon>
        <taxon>Pseudomonadati</taxon>
        <taxon>Pseudomonadota</taxon>
        <taxon>Alphaproteobacteria</taxon>
        <taxon>Rhodobacterales</taxon>
        <taxon>Roseobacteraceae</taxon>
        <taxon>Phaeobacter</taxon>
    </lineage>
</organism>
<evidence type="ECO:0000313" key="1">
    <source>
        <dbReference type="EMBL" id="RBW62632.1"/>
    </source>
</evidence>
<name>A0A366XAV8_9RHOB</name>
<proteinExistence type="predicted"/>
<dbReference type="PANTHER" id="PTHR47623:SF1">
    <property type="entry name" value="OS09G0287300 PROTEIN"/>
    <property type="match status" value="1"/>
</dbReference>
<dbReference type="OrthoDB" id="9810154at2"/>
<dbReference type="InterPro" id="IPR029033">
    <property type="entry name" value="His_PPase_superfam"/>
</dbReference>
<dbReference type="Gene3D" id="3.40.50.1240">
    <property type="entry name" value="Phosphoglycerate mutase-like"/>
    <property type="match status" value="1"/>
</dbReference>
<dbReference type="CDD" id="cd07067">
    <property type="entry name" value="HP_PGM_like"/>
    <property type="match status" value="1"/>
</dbReference>
<dbReference type="SUPFAM" id="SSF53254">
    <property type="entry name" value="Phosphoglycerate mutase-like"/>
    <property type="match status" value="1"/>
</dbReference>
<gene>
    <name evidence="1" type="ORF">DS909_00515</name>
</gene>
<accession>A0A366XAV8</accession>